<evidence type="ECO:0000313" key="2">
    <source>
        <dbReference type="Proteomes" id="UP001595816"/>
    </source>
</evidence>
<sequence length="362" mass="38276">MSTVVGGTPAQAAPTWTPPKCGQVTGGDGALTYTWNDGRHLTQTAAELRPISVVSDIEALAAPNTLLAVDDFGKLSQSLDAGCSWTPIATLAGQPPYAITAAGGASAYVWSRANDELLYRVDGTTVTELPRIPVADVGNLLALAVDGTHLRAVTSTGVVLDSVDGGQSFQRRGVTPQPVLGWWIWGYEGSIGRNLDHIVLGTSTDGVYTTFDGGLTWTSSRLSAEPKHRINVFSVAVSPADENVVWAEGLDTTELDAGGTRAQGRHLWRSTDGGRTFAVAVDHDPDTVTLTNGVPLAPHPTDPDVVYFEFGTWFANYGTDLFAYDAGTGRLTVGHNGHDGINAIAFNPAFPQVLYLGLTEVR</sequence>
<protein>
    <submittedName>
        <fullName evidence="1">Uncharacterized protein</fullName>
    </submittedName>
</protein>
<reference evidence="2" key="1">
    <citation type="journal article" date="2019" name="Int. J. Syst. Evol. Microbiol.">
        <title>The Global Catalogue of Microorganisms (GCM) 10K type strain sequencing project: providing services to taxonomists for standard genome sequencing and annotation.</title>
        <authorList>
            <consortium name="The Broad Institute Genomics Platform"/>
            <consortium name="The Broad Institute Genome Sequencing Center for Infectious Disease"/>
            <person name="Wu L."/>
            <person name="Ma J."/>
        </authorList>
    </citation>
    <scope>NUCLEOTIDE SEQUENCE [LARGE SCALE GENOMIC DNA]</scope>
    <source>
        <strain evidence="2">CGMCC 4.7289</strain>
    </source>
</reference>
<proteinExistence type="predicted"/>
<dbReference type="Proteomes" id="UP001595816">
    <property type="component" value="Unassembled WGS sequence"/>
</dbReference>
<dbReference type="EMBL" id="JBHSAY010000006">
    <property type="protein sequence ID" value="MFC4131391.1"/>
    <property type="molecule type" value="Genomic_DNA"/>
</dbReference>
<evidence type="ECO:0000313" key="1">
    <source>
        <dbReference type="EMBL" id="MFC4131391.1"/>
    </source>
</evidence>
<dbReference type="RefSeq" id="WP_253754883.1">
    <property type="nucleotide sequence ID" value="NZ_JAMZDZ010000001.1"/>
</dbReference>
<accession>A0ABV8LLP5</accession>
<comment type="caution">
    <text evidence="1">The sequence shown here is derived from an EMBL/GenBank/DDBJ whole genome shotgun (WGS) entry which is preliminary data.</text>
</comment>
<keyword evidence="2" id="KW-1185">Reference proteome</keyword>
<organism evidence="1 2">
    <name type="scientific">Hamadaea flava</name>
    <dbReference type="NCBI Taxonomy" id="1742688"/>
    <lineage>
        <taxon>Bacteria</taxon>
        <taxon>Bacillati</taxon>
        <taxon>Actinomycetota</taxon>
        <taxon>Actinomycetes</taxon>
        <taxon>Micromonosporales</taxon>
        <taxon>Micromonosporaceae</taxon>
        <taxon>Hamadaea</taxon>
    </lineage>
</organism>
<name>A0ABV8LLP5_9ACTN</name>
<dbReference type="Gene3D" id="2.130.10.10">
    <property type="entry name" value="YVTN repeat-like/Quinoprotein amine dehydrogenase"/>
    <property type="match status" value="2"/>
</dbReference>
<gene>
    <name evidence="1" type="ORF">ACFOZ4_12325</name>
</gene>
<dbReference type="InterPro" id="IPR015943">
    <property type="entry name" value="WD40/YVTN_repeat-like_dom_sf"/>
</dbReference>
<dbReference type="SUPFAM" id="SSF110296">
    <property type="entry name" value="Oligoxyloglucan reducing end-specific cellobiohydrolase"/>
    <property type="match status" value="1"/>
</dbReference>